<organism evidence="1 2">
    <name type="scientific">Ascaris lumbricoides</name>
    <name type="common">Giant roundworm</name>
    <dbReference type="NCBI Taxonomy" id="6252"/>
    <lineage>
        <taxon>Eukaryota</taxon>
        <taxon>Metazoa</taxon>
        <taxon>Ecdysozoa</taxon>
        <taxon>Nematoda</taxon>
        <taxon>Chromadorea</taxon>
        <taxon>Rhabditida</taxon>
        <taxon>Spirurina</taxon>
        <taxon>Ascaridomorpha</taxon>
        <taxon>Ascaridoidea</taxon>
        <taxon>Ascarididae</taxon>
        <taxon>Ascaris</taxon>
    </lineage>
</organism>
<sequence length="34" mass="3853">MVTQNDNQPFATVHYDITIKSELAEALVVQKVHI</sequence>
<evidence type="ECO:0000313" key="2">
    <source>
        <dbReference type="WBParaSite" id="ALUE_0000266801-mRNA-1"/>
    </source>
</evidence>
<evidence type="ECO:0000313" key="1">
    <source>
        <dbReference type="Proteomes" id="UP000036681"/>
    </source>
</evidence>
<dbReference type="Proteomes" id="UP000036681">
    <property type="component" value="Unplaced"/>
</dbReference>
<protein>
    <submittedName>
        <fullName evidence="2">Cystatin domain-containing protein</fullName>
    </submittedName>
</protein>
<proteinExistence type="predicted"/>
<dbReference type="WBParaSite" id="ALUE_0000266801-mRNA-1">
    <property type="protein sequence ID" value="ALUE_0000266801-mRNA-1"/>
    <property type="gene ID" value="ALUE_0000266801"/>
</dbReference>
<keyword evidence="1" id="KW-1185">Reference proteome</keyword>
<dbReference type="AlphaFoldDB" id="A0A0M3HMC3"/>
<name>A0A0M3HMC3_ASCLU</name>
<reference evidence="2" key="1">
    <citation type="submission" date="2017-02" db="UniProtKB">
        <authorList>
            <consortium name="WormBaseParasite"/>
        </authorList>
    </citation>
    <scope>IDENTIFICATION</scope>
</reference>
<accession>A0A0M3HMC3</accession>